<organism evidence="1">
    <name type="scientific">Acavomonas peruviana</name>
    <dbReference type="NCBI Taxonomy" id="1542312"/>
    <lineage>
        <taxon>Eukaryota</taxon>
        <taxon>Sar</taxon>
        <taxon>Alveolata</taxon>
        <taxon>Colponemida</taxon>
        <taxon>Acavomonidia</taxon>
        <taxon>Acavomonas</taxon>
    </lineage>
</organism>
<proteinExistence type="predicted"/>
<geneLocation type="mitochondrion" evidence="1"/>
<dbReference type="EMBL" id="KF651061">
    <property type="protein sequence ID" value="AHA41665.1"/>
    <property type="molecule type" value="Genomic_DNA"/>
</dbReference>
<evidence type="ECO:0000313" key="1">
    <source>
        <dbReference type="EMBL" id="AHA41665.1"/>
    </source>
</evidence>
<reference evidence="1" key="2">
    <citation type="journal article" date="2014" name="PLoS ONE">
        <title>Description of Colponema vietnamica sp.n. and Acavomonas peruviana n. gen. n. sp., two new alveolate phyla (Colponemidia nom. nov. and Acavomonidia nom. nov.) and their contributions to reconstructing the ancestral state of alveolates and eukaryotes.</title>
        <authorList>
            <person name="Tikhonenkov D.V."/>
            <person name="Janouskovec J."/>
            <person name="Mylnikov A.P."/>
            <person name="Mikhailov K.V."/>
            <person name="Simdyanov T.G."/>
            <person name="Aleoshin V.V."/>
            <person name="Keeling P.J."/>
        </authorList>
    </citation>
    <scope>NUCLEOTIDE SEQUENCE</scope>
    <source>
        <strain evidence="1">Colp-5</strain>
    </source>
</reference>
<accession>V5KV70</accession>
<name>V5KV70_9ALVE</name>
<protein>
    <submittedName>
        <fullName evidence="1">Ribosomal protein L32</fullName>
    </submittedName>
</protein>
<keyword evidence="1" id="KW-0496">Mitochondrion</keyword>
<dbReference type="GO" id="GO:0005840">
    <property type="term" value="C:ribosome"/>
    <property type="evidence" value="ECO:0007669"/>
    <property type="project" value="UniProtKB-KW"/>
</dbReference>
<dbReference type="AlphaFoldDB" id="V5KV70"/>
<keyword evidence="1" id="KW-0689">Ribosomal protein</keyword>
<gene>
    <name evidence="1" type="primary">rpl32</name>
</gene>
<keyword evidence="1" id="KW-0687">Ribonucleoprotein</keyword>
<sequence length="60" mass="6992">MAVPKKRVSYQKRNKKVKKIQFSVKFIVYFNNVFNKWLNSIIGSAENCKFFGKGSSPFLT</sequence>
<reference evidence="1" key="1">
    <citation type="journal article" date="2013" name="Curr. Biol.">
        <title>Colponemids represent multiple ancient alveolate lineages.</title>
        <authorList>
            <person name="Janouskovec J."/>
            <person name="Tikhonenkov D.V."/>
            <person name="Mikhailov K.V."/>
            <person name="Simdyanov T.G."/>
            <person name="Aleoshin V.V."/>
            <person name="Mylnikov A.P."/>
            <person name="Keeling P.J."/>
        </authorList>
    </citation>
    <scope>NUCLEOTIDE SEQUENCE</scope>
    <source>
        <strain evidence="1">Colp-5</strain>
    </source>
</reference>